<proteinExistence type="predicted"/>
<evidence type="ECO:0000313" key="1">
    <source>
        <dbReference type="EMBL" id="KAJ8118062.1"/>
    </source>
</evidence>
<protein>
    <submittedName>
        <fullName evidence="1">Uncharacterized protein</fullName>
    </submittedName>
</protein>
<keyword evidence="2" id="KW-1185">Reference proteome</keyword>
<comment type="caution">
    <text evidence="1">The sequence shown here is derived from an EMBL/GenBank/DDBJ whole genome shotgun (WGS) entry which is preliminary data.</text>
</comment>
<organism evidence="1 2">
    <name type="scientific">Boeremia exigua</name>
    <dbReference type="NCBI Taxonomy" id="749465"/>
    <lineage>
        <taxon>Eukaryota</taxon>
        <taxon>Fungi</taxon>
        <taxon>Dikarya</taxon>
        <taxon>Ascomycota</taxon>
        <taxon>Pezizomycotina</taxon>
        <taxon>Dothideomycetes</taxon>
        <taxon>Pleosporomycetidae</taxon>
        <taxon>Pleosporales</taxon>
        <taxon>Pleosporineae</taxon>
        <taxon>Didymellaceae</taxon>
        <taxon>Boeremia</taxon>
    </lineage>
</organism>
<reference evidence="1" key="1">
    <citation type="submission" date="2022-11" db="EMBL/GenBank/DDBJ databases">
        <title>Genome Sequence of Boeremia exigua.</title>
        <authorList>
            <person name="Buettner E."/>
        </authorList>
    </citation>
    <scope>NUCLEOTIDE SEQUENCE</scope>
    <source>
        <strain evidence="1">CU02</strain>
    </source>
</reference>
<accession>A0ACC2ISL6</accession>
<evidence type="ECO:0000313" key="2">
    <source>
        <dbReference type="Proteomes" id="UP001153331"/>
    </source>
</evidence>
<name>A0ACC2ISL6_9PLEO</name>
<gene>
    <name evidence="1" type="ORF">OPT61_g875</name>
</gene>
<dbReference type="Proteomes" id="UP001153331">
    <property type="component" value="Unassembled WGS sequence"/>
</dbReference>
<dbReference type="EMBL" id="JAPHNI010000031">
    <property type="protein sequence ID" value="KAJ8118062.1"/>
    <property type="molecule type" value="Genomic_DNA"/>
</dbReference>
<sequence length="543" mass="58430">MATTDPELGSYPISEKDPNARPACFKSTLQECLFVLSVTMAVAMTSVLTGSITVMSSFAARDLNMTNAQITWMNAACSLSAGALLLFFGSIADLFGRKSMFIGSMFLFAMVSLGTGFAKDGITIDVLCGILGIFSAAAVPPAQGILGTIYDKPSPRKNKAFGCFSAGNPLGFVFGTILSGLFTQIFNWRTGFFLIAITYFITSIVAALTVPTDRMPKQKFDQETLKKLDLPGTGMTIAGIGMFCAALSLAGDASDGWRTPYVLVLLILGLLLIVTFVVWELKYPHAIVDMNVFKDRDFTLLLLILSLGFLGFPVFSFWIALYFQVELGYNALMTGVHMLPMVVVGLLANAVAALIQHKVSNKRIMGIGAWAYVVAFTLAAVQRKGDSYWAFSFPALCLCVIGADFEFIVANMYVLSSMPANKQSIAGSLLQTLTRLCMAVGYGIATAIFDAVDKSPPKTGYYADNAVAPYAGVFWFAMGISFVAVLFVPLLRITTQGHKGDTGRVKQTTIKPPIDSALGLDDSHAIVAASEKEGQIDVRYPPN</sequence>